<protein>
    <recommendedName>
        <fullName evidence="4">HEAT repeat domain-containing protein</fullName>
    </recommendedName>
</protein>
<proteinExistence type="predicted"/>
<sequence>MCGVTDLRAYLRSLDVKTLAELLTEQAERDPELRERLLRRAGEPGGELAEVRDLLDGPATARAGAAQEGFDEAAKIGAVLDTLQRLLDSGTRADLAPLARRAVDRITGAVRRRENPSGAMGAELRRAVRLYARACAAHPPRPEELARWIIDREFDGPGGPETDLAEFASALGEDGLEKIKSTVDEVLAEAGPDEARRRTAERLAEQLAEISGDVDALLEILSRRLPRQEVSLKIVRVLRAAGRTTEAVAYAARALNGDSRPVPAPAKTRPEAPARVSAEPEPESPIALLTRRAPEDATAADELVRALLADERPDEAWEAAQRYACSPAVRLELAGLREAEHPADAIAVYRTHIDSLIGQKGAGQYEQAAQMLRKVRTLHRKAGTPEEFAEYLAGLVTAHKRKVRLLDEIRRARIALPRTRS</sequence>
<evidence type="ECO:0000313" key="2">
    <source>
        <dbReference type="EMBL" id="WAL69920.1"/>
    </source>
</evidence>
<dbReference type="InterPro" id="IPR049245">
    <property type="entry name" value="DUF6880"/>
</dbReference>
<evidence type="ECO:0008006" key="4">
    <source>
        <dbReference type="Google" id="ProtNLM"/>
    </source>
</evidence>
<evidence type="ECO:0000256" key="1">
    <source>
        <dbReference type="SAM" id="MobiDB-lite"/>
    </source>
</evidence>
<organism evidence="2 3">
    <name type="scientific">Amycolatopsis cynarae</name>
    <dbReference type="NCBI Taxonomy" id="2995223"/>
    <lineage>
        <taxon>Bacteria</taxon>
        <taxon>Bacillati</taxon>
        <taxon>Actinomycetota</taxon>
        <taxon>Actinomycetes</taxon>
        <taxon>Pseudonocardiales</taxon>
        <taxon>Pseudonocardiaceae</taxon>
        <taxon>Amycolatopsis</taxon>
    </lineage>
</organism>
<dbReference type="Pfam" id="PF21810">
    <property type="entry name" value="DUF6880"/>
    <property type="match status" value="1"/>
</dbReference>
<gene>
    <name evidence="2" type="ORF">ORV05_31970</name>
</gene>
<dbReference type="EMBL" id="CP113836">
    <property type="protein sequence ID" value="WAL69920.1"/>
    <property type="molecule type" value="Genomic_DNA"/>
</dbReference>
<feature type="region of interest" description="Disordered" evidence="1">
    <location>
        <begin position="258"/>
        <end position="286"/>
    </location>
</feature>
<dbReference type="Proteomes" id="UP001163203">
    <property type="component" value="Chromosome"/>
</dbReference>
<keyword evidence="3" id="KW-1185">Reference proteome</keyword>
<name>A0ABY7BD94_9PSEU</name>
<evidence type="ECO:0000313" key="3">
    <source>
        <dbReference type="Proteomes" id="UP001163203"/>
    </source>
</evidence>
<accession>A0ABY7BD94</accession>
<reference evidence="2" key="1">
    <citation type="submission" date="2022-11" db="EMBL/GenBank/DDBJ databases">
        <authorList>
            <person name="Mo P."/>
        </authorList>
    </citation>
    <scope>NUCLEOTIDE SEQUENCE</scope>
    <source>
        <strain evidence="2">HUAS 11-8</strain>
    </source>
</reference>